<dbReference type="OrthoDB" id="2431547at2759"/>
<organism evidence="1 2">
    <name type="scientific">Tetrabaena socialis</name>
    <dbReference type="NCBI Taxonomy" id="47790"/>
    <lineage>
        <taxon>Eukaryota</taxon>
        <taxon>Viridiplantae</taxon>
        <taxon>Chlorophyta</taxon>
        <taxon>core chlorophytes</taxon>
        <taxon>Chlorophyceae</taxon>
        <taxon>CS clade</taxon>
        <taxon>Chlamydomonadales</taxon>
        <taxon>Tetrabaenaceae</taxon>
        <taxon>Tetrabaena</taxon>
    </lineage>
</organism>
<proteinExistence type="predicted"/>
<dbReference type="AlphaFoldDB" id="A0A2J7ZL80"/>
<name>A0A2J7ZL80_9CHLO</name>
<dbReference type="EMBL" id="PGGS01001046">
    <property type="protein sequence ID" value="PNH01022.1"/>
    <property type="molecule type" value="Genomic_DNA"/>
</dbReference>
<dbReference type="Proteomes" id="UP000236333">
    <property type="component" value="Unassembled WGS sequence"/>
</dbReference>
<dbReference type="Gene3D" id="3.10.10.10">
    <property type="entry name" value="HIV Type 1 Reverse Transcriptase, subunit A, domain 1"/>
    <property type="match status" value="1"/>
</dbReference>
<dbReference type="Gene3D" id="3.30.70.270">
    <property type="match status" value="1"/>
</dbReference>
<dbReference type="SUPFAM" id="SSF56672">
    <property type="entry name" value="DNA/RNA polymerases"/>
    <property type="match status" value="1"/>
</dbReference>
<evidence type="ECO:0000313" key="1">
    <source>
        <dbReference type="EMBL" id="PNH01022.1"/>
    </source>
</evidence>
<gene>
    <name evidence="1" type="ORF">TSOC_013120</name>
</gene>
<evidence type="ECO:0000313" key="2">
    <source>
        <dbReference type="Proteomes" id="UP000236333"/>
    </source>
</evidence>
<comment type="caution">
    <text evidence="1">The sequence shown here is derived from an EMBL/GenBank/DDBJ whole genome shotgun (WGS) entry which is preliminary data.</text>
</comment>
<dbReference type="InterPro" id="IPR043128">
    <property type="entry name" value="Rev_trsase/Diguanyl_cyclase"/>
</dbReference>
<protein>
    <submittedName>
        <fullName evidence="1">Uncharacterized protein</fullName>
    </submittedName>
</protein>
<keyword evidence="2" id="KW-1185">Reference proteome</keyword>
<dbReference type="InterPro" id="IPR043502">
    <property type="entry name" value="DNA/RNA_pol_sf"/>
</dbReference>
<accession>A0A2J7ZL80</accession>
<sequence>MLLLLCLAVGHALPYNDLGQRAPPAPPAHNRQLEHLYRLEDLSILPRTPKPDAVLLSNASQRAPPAAAHFAKDPSYGYTWCERPDLELELRSRFRELLRDNEGLFARSLKELGCYSAKCIELRDAGIIKPSTSAHYALNHTMPAKKDEEGNWTDSRFCCDARPLNAATRPDMYRPPLPEELFDKVGTAT</sequence>
<reference evidence="1 2" key="1">
    <citation type="journal article" date="2017" name="Mol. Biol. Evol.">
        <title>The 4-celled Tetrabaena socialis nuclear genome reveals the essential components for genetic control of cell number at the origin of multicellularity in the volvocine lineage.</title>
        <authorList>
            <person name="Featherston J."/>
            <person name="Arakaki Y."/>
            <person name="Hanschen E.R."/>
            <person name="Ferris P.J."/>
            <person name="Michod R.E."/>
            <person name="Olson B.J.S.C."/>
            <person name="Nozaki H."/>
            <person name="Durand P.M."/>
        </authorList>
    </citation>
    <scope>NUCLEOTIDE SEQUENCE [LARGE SCALE GENOMIC DNA]</scope>
    <source>
        <strain evidence="1 2">NIES-571</strain>
    </source>
</reference>